<dbReference type="Proteomes" id="UP001426770">
    <property type="component" value="Unassembled WGS sequence"/>
</dbReference>
<evidence type="ECO:0000313" key="2">
    <source>
        <dbReference type="EMBL" id="GAA5518773.1"/>
    </source>
</evidence>
<accession>A0ABP9WIK5</accession>
<dbReference type="Gene3D" id="3.90.950.20">
    <property type="entry name" value="CinA-like"/>
    <property type="match status" value="1"/>
</dbReference>
<dbReference type="Pfam" id="PF02464">
    <property type="entry name" value="CinA"/>
    <property type="match status" value="1"/>
</dbReference>
<evidence type="ECO:0000259" key="1">
    <source>
        <dbReference type="Pfam" id="PF02464"/>
    </source>
</evidence>
<dbReference type="NCBIfam" id="TIGR00199">
    <property type="entry name" value="PncC_domain"/>
    <property type="match status" value="1"/>
</dbReference>
<gene>
    <name evidence="2" type="primary">pncC</name>
    <name evidence="2" type="ORF">Lsed01_01206</name>
</gene>
<name>A0ABP9WIK5_9MICO</name>
<dbReference type="InterPro" id="IPR036653">
    <property type="entry name" value="CinA-like_C"/>
</dbReference>
<dbReference type="EMBL" id="BAABRR010000005">
    <property type="protein sequence ID" value="GAA5518773.1"/>
    <property type="molecule type" value="Genomic_DNA"/>
</dbReference>
<sequence length="160" mass="15675">MPRPDEIVRALLAQHATVATAESLTGGAVCAALIGAPGASAAIRGGIVAYTPAMKAALLGVDPDLIATAGIVSAEVATAMARGARDATGASFAVATTGAAGPEPHDGAPPGRVWIAVEGPRGVHTLRLDIDGDRAAVRTASVAGALDLLDAALRGSVTQP</sequence>
<organism evidence="2 3">
    <name type="scientific">Demequina sediminis</name>
    <dbReference type="NCBI Taxonomy" id="1930058"/>
    <lineage>
        <taxon>Bacteria</taxon>
        <taxon>Bacillati</taxon>
        <taxon>Actinomycetota</taxon>
        <taxon>Actinomycetes</taxon>
        <taxon>Micrococcales</taxon>
        <taxon>Demequinaceae</taxon>
        <taxon>Demequina</taxon>
    </lineage>
</organism>
<keyword evidence="3" id="KW-1185">Reference proteome</keyword>
<comment type="caution">
    <text evidence="2">The sequence shown here is derived from an EMBL/GenBank/DDBJ whole genome shotgun (WGS) entry which is preliminary data.</text>
</comment>
<reference evidence="2 3" key="1">
    <citation type="submission" date="2024-02" db="EMBL/GenBank/DDBJ databases">
        <title>Lysinimicrobium sediminis NBRC 112286.</title>
        <authorList>
            <person name="Ichikawa N."/>
            <person name="Katano-Makiyama Y."/>
            <person name="Hidaka K."/>
        </authorList>
    </citation>
    <scope>NUCLEOTIDE SEQUENCE [LARGE SCALE GENOMIC DNA]</scope>
    <source>
        <strain evidence="2 3">NBRC 112286</strain>
    </source>
</reference>
<proteinExistence type="predicted"/>
<feature type="domain" description="CinA C-terminal" evidence="1">
    <location>
        <begin position="5"/>
        <end position="151"/>
    </location>
</feature>
<protein>
    <submittedName>
        <fullName evidence="2">Nicotinamide-nucleotide amidohydrolase PncC</fullName>
    </submittedName>
</protein>
<evidence type="ECO:0000313" key="3">
    <source>
        <dbReference type="Proteomes" id="UP001426770"/>
    </source>
</evidence>
<dbReference type="RefSeq" id="WP_286216365.1">
    <property type="nucleotide sequence ID" value="NZ_AP027736.1"/>
</dbReference>
<dbReference type="InterPro" id="IPR008136">
    <property type="entry name" value="CinA_C"/>
</dbReference>
<dbReference type="SUPFAM" id="SSF142433">
    <property type="entry name" value="CinA-like"/>
    <property type="match status" value="1"/>
</dbReference>